<reference evidence="1" key="1">
    <citation type="journal article" date="2016" name="Front. Microbiol.">
        <title>Genome Sequence of the Piezophilic, Mesophilic Sulfate-Reducing Bacterium Desulfovibrio indicus J2T.</title>
        <authorList>
            <person name="Cao J."/>
            <person name="Maignien L."/>
            <person name="Shao Z."/>
            <person name="Alain K."/>
            <person name="Jebbar M."/>
        </authorList>
    </citation>
    <scope>NUCLEOTIDE SEQUENCE</scope>
    <source>
        <strain evidence="1">NBRC 103626</strain>
    </source>
</reference>
<organism evidence="1 2">
    <name type="scientific">Methylobacterium gregans</name>
    <dbReference type="NCBI Taxonomy" id="374424"/>
    <lineage>
        <taxon>Bacteria</taxon>
        <taxon>Pseudomonadati</taxon>
        <taxon>Pseudomonadota</taxon>
        <taxon>Alphaproteobacteria</taxon>
        <taxon>Hyphomicrobiales</taxon>
        <taxon>Methylobacteriaceae</taxon>
        <taxon>Methylobacterium</taxon>
    </lineage>
</organism>
<dbReference type="RefSeq" id="WP_238306385.1">
    <property type="nucleotide sequence ID" value="NZ_BPQM01000126.1"/>
</dbReference>
<dbReference type="InterPro" id="IPR021330">
    <property type="entry name" value="DUF2939"/>
</dbReference>
<dbReference type="Proteomes" id="UP001055108">
    <property type="component" value="Unassembled WGS sequence"/>
</dbReference>
<comment type="caution">
    <text evidence="1">The sequence shown here is derived from an EMBL/GenBank/DDBJ whole genome shotgun (WGS) entry which is preliminary data.</text>
</comment>
<name>A0AA37MFM7_9HYPH</name>
<evidence type="ECO:0000313" key="2">
    <source>
        <dbReference type="Proteomes" id="UP001055108"/>
    </source>
</evidence>
<dbReference type="EMBL" id="BPQM01000126">
    <property type="protein sequence ID" value="GJD81091.1"/>
    <property type="molecule type" value="Genomic_DNA"/>
</dbReference>
<evidence type="ECO:0000313" key="1">
    <source>
        <dbReference type="EMBL" id="GJD81091.1"/>
    </source>
</evidence>
<reference evidence="1" key="2">
    <citation type="submission" date="2021-08" db="EMBL/GenBank/DDBJ databases">
        <authorList>
            <person name="Tani A."/>
            <person name="Ola A."/>
            <person name="Ogura Y."/>
            <person name="Katsura K."/>
            <person name="Hayashi T."/>
        </authorList>
    </citation>
    <scope>NUCLEOTIDE SEQUENCE</scope>
    <source>
        <strain evidence="1">NBRC 103626</strain>
    </source>
</reference>
<proteinExistence type="predicted"/>
<accession>A0AA37MFM7</accession>
<keyword evidence="2" id="KW-1185">Reference proteome</keyword>
<dbReference type="Pfam" id="PF11159">
    <property type="entry name" value="DUF2939"/>
    <property type="match status" value="1"/>
</dbReference>
<protein>
    <recommendedName>
        <fullName evidence="3">DUF2939 domain-containing protein</fullName>
    </recommendedName>
</protein>
<dbReference type="AlphaFoldDB" id="A0AA37MFM7"/>
<sequence>MRWLAVPLAIALGWILFTLSPLWALYDLARAVRARDAAYIESHVNFRTLRLSLVRQTTAAVKAAADQNPDLGPRERQQLGEAATGLALALAETMVTPATVIDLLDDGWLDKVEQGRPATPARAGLRIDRIGGLMPYYLASEMRGFRAVVIAIPPGGPRQDQTRIRMRLRGWAWRLTDIEVTETLRQQMAAGLARTLAKANLRGRGEQREAPAQP</sequence>
<evidence type="ECO:0008006" key="3">
    <source>
        <dbReference type="Google" id="ProtNLM"/>
    </source>
</evidence>
<gene>
    <name evidence="1" type="ORF">NBEOAGPD_4336</name>
</gene>